<dbReference type="InterPro" id="IPR023214">
    <property type="entry name" value="HAD_sf"/>
</dbReference>
<feature type="non-terminal residue" evidence="1">
    <location>
        <position position="41"/>
    </location>
</feature>
<sequence>DLEVLPGVIEGLKRIQENFIFFIVTNQSGIGKGYYTLEDFH</sequence>
<name>X1KM17_9ZZZZ</name>
<dbReference type="InterPro" id="IPR036412">
    <property type="entry name" value="HAD-like_sf"/>
</dbReference>
<organism evidence="1">
    <name type="scientific">marine sediment metagenome</name>
    <dbReference type="NCBI Taxonomy" id="412755"/>
    <lineage>
        <taxon>unclassified sequences</taxon>
        <taxon>metagenomes</taxon>
        <taxon>ecological metagenomes</taxon>
    </lineage>
</organism>
<feature type="non-terminal residue" evidence="1">
    <location>
        <position position="1"/>
    </location>
</feature>
<proteinExistence type="predicted"/>
<accession>X1KM17</accession>
<dbReference type="SUPFAM" id="SSF56784">
    <property type="entry name" value="HAD-like"/>
    <property type="match status" value="1"/>
</dbReference>
<protein>
    <recommendedName>
        <fullName evidence="2">D,D-heptose 1,7-bisphosphate phosphatase</fullName>
    </recommendedName>
</protein>
<evidence type="ECO:0000313" key="1">
    <source>
        <dbReference type="EMBL" id="GAH94650.1"/>
    </source>
</evidence>
<dbReference type="AlphaFoldDB" id="X1KM17"/>
<evidence type="ECO:0008006" key="2">
    <source>
        <dbReference type="Google" id="ProtNLM"/>
    </source>
</evidence>
<reference evidence="1" key="1">
    <citation type="journal article" date="2014" name="Front. Microbiol.">
        <title>High frequency of phylogenetically diverse reductive dehalogenase-homologous genes in deep subseafloor sedimentary metagenomes.</title>
        <authorList>
            <person name="Kawai M."/>
            <person name="Futagami T."/>
            <person name="Toyoda A."/>
            <person name="Takaki Y."/>
            <person name="Nishi S."/>
            <person name="Hori S."/>
            <person name="Arai W."/>
            <person name="Tsubouchi T."/>
            <person name="Morono Y."/>
            <person name="Uchiyama I."/>
            <person name="Ito T."/>
            <person name="Fujiyama A."/>
            <person name="Inagaki F."/>
            <person name="Takami H."/>
        </authorList>
    </citation>
    <scope>NUCLEOTIDE SEQUENCE</scope>
    <source>
        <strain evidence="1">Expedition CK06-06</strain>
    </source>
</reference>
<gene>
    <name evidence="1" type="ORF">S03H2_72897</name>
</gene>
<dbReference type="Gene3D" id="3.40.50.1000">
    <property type="entry name" value="HAD superfamily/HAD-like"/>
    <property type="match status" value="1"/>
</dbReference>
<dbReference type="EMBL" id="BARU01049594">
    <property type="protein sequence ID" value="GAH94650.1"/>
    <property type="molecule type" value="Genomic_DNA"/>
</dbReference>
<comment type="caution">
    <text evidence="1">The sequence shown here is derived from an EMBL/GenBank/DDBJ whole genome shotgun (WGS) entry which is preliminary data.</text>
</comment>